<evidence type="ECO:0000259" key="3">
    <source>
        <dbReference type="Pfam" id="PF04717"/>
    </source>
</evidence>
<evidence type="ECO:0000256" key="2">
    <source>
        <dbReference type="SAM" id="MobiDB-lite"/>
    </source>
</evidence>
<dbReference type="EMBL" id="WUMU01000001">
    <property type="protein sequence ID" value="MXN16350.1"/>
    <property type="molecule type" value="Genomic_DNA"/>
</dbReference>
<dbReference type="InterPro" id="IPR013046">
    <property type="entry name" value="GpV/Gp45"/>
</dbReference>
<dbReference type="AlphaFoldDB" id="A0A6L7FYH5"/>
<feature type="region of interest" description="Disordered" evidence="2">
    <location>
        <begin position="163"/>
        <end position="194"/>
    </location>
</feature>
<reference evidence="4 5" key="1">
    <citation type="submission" date="2019-12" db="EMBL/GenBank/DDBJ databases">
        <authorList>
            <person name="Li M."/>
        </authorList>
    </citation>
    <scope>NUCLEOTIDE SEQUENCE [LARGE SCALE GENOMIC DNA]</scope>
    <source>
        <strain evidence="4 5">GBMRC 2024</strain>
    </source>
</reference>
<dbReference type="InterPro" id="IPR037026">
    <property type="entry name" value="Vgr_OB-fold_dom_sf"/>
</dbReference>
<evidence type="ECO:0000313" key="4">
    <source>
        <dbReference type="EMBL" id="MXN16350.1"/>
    </source>
</evidence>
<evidence type="ECO:0000313" key="5">
    <source>
        <dbReference type="Proteomes" id="UP000477911"/>
    </source>
</evidence>
<dbReference type="Gene3D" id="2.40.50.230">
    <property type="entry name" value="Gp5 N-terminal domain"/>
    <property type="match status" value="1"/>
</dbReference>
<sequence length="194" mass="19648">MSRLVTIIDDLRRRVADLERRLRGQTRTGVIVAVDPANGLARVQLQDGDSPFLTGWIPWEEAAAGAMKTHTPPSVGQQVRLFSESGDLVDATIQGSLNSDANGRPSGAGDAFILASVGGASITITGGGSQAVVTVGAATLTLDPDAITLDAATITLRGNVAAEGGSLTHNGTNVGDTHTHGGITAGPSSTGTPE</sequence>
<feature type="domain" description="Gp5/Type VI secretion system Vgr protein OB-fold" evidence="3">
    <location>
        <begin position="27"/>
        <end position="97"/>
    </location>
</feature>
<accession>A0A6L7FYH5</accession>
<evidence type="ECO:0000256" key="1">
    <source>
        <dbReference type="SAM" id="Coils"/>
    </source>
</evidence>
<keyword evidence="1" id="KW-0175">Coiled coil</keyword>
<feature type="coiled-coil region" evidence="1">
    <location>
        <begin position="1"/>
        <end position="28"/>
    </location>
</feature>
<name>A0A6L7FYH5_9RHOB</name>
<gene>
    <name evidence="4" type="ORF">GR170_00770</name>
</gene>
<dbReference type="Proteomes" id="UP000477911">
    <property type="component" value="Unassembled WGS sequence"/>
</dbReference>
<protein>
    <submittedName>
        <fullName evidence="4">Phage baseplate assembly protein V</fullName>
    </submittedName>
</protein>
<feature type="compositionally biased region" description="Polar residues" evidence="2">
    <location>
        <begin position="167"/>
        <end position="176"/>
    </location>
</feature>
<dbReference type="NCBIfam" id="TIGR01644">
    <property type="entry name" value="phage_P2_V"/>
    <property type="match status" value="1"/>
</dbReference>
<comment type="caution">
    <text evidence="4">The sequence shown here is derived from an EMBL/GenBank/DDBJ whole genome shotgun (WGS) entry which is preliminary data.</text>
</comment>
<dbReference type="Pfam" id="PF04717">
    <property type="entry name" value="Phage_base_V"/>
    <property type="match status" value="1"/>
</dbReference>
<keyword evidence="5" id="KW-1185">Reference proteome</keyword>
<dbReference type="InterPro" id="IPR006531">
    <property type="entry name" value="Gp5/Vgr_OB"/>
</dbReference>
<dbReference type="RefSeq" id="WP_160890894.1">
    <property type="nucleotide sequence ID" value="NZ_WUMU01000001.1"/>
</dbReference>
<proteinExistence type="predicted"/>
<organism evidence="4 5">
    <name type="scientific">Pseudooceanicola albus</name>
    <dbReference type="NCBI Taxonomy" id="2692189"/>
    <lineage>
        <taxon>Bacteria</taxon>
        <taxon>Pseudomonadati</taxon>
        <taxon>Pseudomonadota</taxon>
        <taxon>Alphaproteobacteria</taxon>
        <taxon>Rhodobacterales</taxon>
        <taxon>Paracoccaceae</taxon>
        <taxon>Pseudooceanicola</taxon>
    </lineage>
</organism>